<accession>A0A4P1RAC6</accession>
<evidence type="ECO:0000259" key="1">
    <source>
        <dbReference type="PROSITE" id="PS51792"/>
    </source>
</evidence>
<reference evidence="2 3" key="1">
    <citation type="journal article" date="2017" name="Plant Biotechnol. J.">
        <title>A comprehensive draft genome sequence for lupin (Lupinus angustifolius), an emerging health food: insights into plant-microbe interactions and legume evolution.</title>
        <authorList>
            <person name="Hane J.K."/>
            <person name="Ming Y."/>
            <person name="Kamphuis L.G."/>
            <person name="Nelson M.N."/>
            <person name="Garg G."/>
            <person name="Atkins C.A."/>
            <person name="Bayer P.E."/>
            <person name="Bravo A."/>
            <person name="Bringans S."/>
            <person name="Cannon S."/>
            <person name="Edwards D."/>
            <person name="Foley R."/>
            <person name="Gao L.L."/>
            <person name="Harrison M.J."/>
            <person name="Huang W."/>
            <person name="Hurgobin B."/>
            <person name="Li S."/>
            <person name="Liu C.W."/>
            <person name="McGrath A."/>
            <person name="Morahan G."/>
            <person name="Murray J."/>
            <person name="Weller J."/>
            <person name="Jian J."/>
            <person name="Singh K.B."/>
        </authorList>
    </citation>
    <scope>NUCLEOTIDE SEQUENCE</scope>
    <source>
        <strain evidence="3">cv. Tanjil</strain>
        <tissue evidence="2">Whole plant</tissue>
    </source>
</reference>
<feature type="domain" description="Yippee" evidence="1">
    <location>
        <begin position="1"/>
        <end position="31"/>
    </location>
</feature>
<dbReference type="Gramene" id="OIW06093">
    <property type="protein sequence ID" value="OIW06093"/>
    <property type="gene ID" value="TanjilG_29849"/>
</dbReference>
<evidence type="ECO:0000313" key="3">
    <source>
        <dbReference type="Proteomes" id="UP000188354"/>
    </source>
</evidence>
<gene>
    <name evidence="2" type="ORF">TanjilG_29849</name>
</gene>
<organism evidence="2 3">
    <name type="scientific">Lupinus angustifolius</name>
    <name type="common">Narrow-leaved blue lupine</name>
    <dbReference type="NCBI Taxonomy" id="3871"/>
    <lineage>
        <taxon>Eukaryota</taxon>
        <taxon>Viridiplantae</taxon>
        <taxon>Streptophyta</taxon>
        <taxon>Embryophyta</taxon>
        <taxon>Tracheophyta</taxon>
        <taxon>Spermatophyta</taxon>
        <taxon>Magnoliopsida</taxon>
        <taxon>eudicotyledons</taxon>
        <taxon>Gunneridae</taxon>
        <taxon>Pentapetalae</taxon>
        <taxon>rosids</taxon>
        <taxon>fabids</taxon>
        <taxon>Fabales</taxon>
        <taxon>Fabaceae</taxon>
        <taxon>Papilionoideae</taxon>
        <taxon>50 kb inversion clade</taxon>
        <taxon>genistoids sensu lato</taxon>
        <taxon>core genistoids</taxon>
        <taxon>Genisteae</taxon>
        <taxon>Lupinus</taxon>
    </lineage>
</organism>
<sequence length="52" mass="5962">MPLLHEFAHEKSQKYKEGKFVLERGRIVDGIDFSAAEFFIESRANMSDAEDA</sequence>
<name>A0A4P1RAC6_LUPAN</name>
<dbReference type="InterPro" id="IPR034751">
    <property type="entry name" value="Yippee"/>
</dbReference>
<keyword evidence="3" id="KW-1185">Reference proteome</keyword>
<dbReference type="PROSITE" id="PS51792">
    <property type="entry name" value="YIPPEE"/>
    <property type="match status" value="1"/>
</dbReference>
<dbReference type="AlphaFoldDB" id="A0A4P1RAC6"/>
<evidence type="ECO:0000313" key="2">
    <source>
        <dbReference type="EMBL" id="OIW06093.1"/>
    </source>
</evidence>
<dbReference type="STRING" id="3871.A0A4P1RAC6"/>
<dbReference type="EMBL" id="CM007368">
    <property type="protein sequence ID" value="OIW06093.1"/>
    <property type="molecule type" value="Genomic_DNA"/>
</dbReference>
<proteinExistence type="predicted"/>
<protein>
    <recommendedName>
        <fullName evidence="1">Yippee domain-containing protein</fullName>
    </recommendedName>
</protein>
<dbReference type="Proteomes" id="UP000188354">
    <property type="component" value="Chromosome LG08"/>
</dbReference>